<proteinExistence type="predicted"/>
<accession>A0A4R2TIA7</accession>
<dbReference type="Proteomes" id="UP000295504">
    <property type="component" value="Unassembled WGS sequence"/>
</dbReference>
<comment type="caution">
    <text evidence="3">The sequence shown here is derived from an EMBL/GenBank/DDBJ whole genome shotgun (WGS) entry which is preliminary data.</text>
</comment>
<dbReference type="EMBL" id="SLYC01000015">
    <property type="protein sequence ID" value="TCQ02496.1"/>
    <property type="molecule type" value="Genomic_DNA"/>
</dbReference>
<dbReference type="Pfam" id="PF04892">
    <property type="entry name" value="VanZ"/>
    <property type="match status" value="1"/>
</dbReference>
<dbReference type="RefSeq" id="WP_132848380.1">
    <property type="nucleotide sequence ID" value="NZ_CP058648.1"/>
</dbReference>
<gene>
    <name evidence="3" type="ORF">EDD79_101513</name>
</gene>
<dbReference type="InterPro" id="IPR006976">
    <property type="entry name" value="VanZ-like"/>
</dbReference>
<feature type="transmembrane region" description="Helical" evidence="1">
    <location>
        <begin position="127"/>
        <end position="146"/>
    </location>
</feature>
<dbReference type="PIRSF" id="PIRSF019083">
    <property type="entry name" value="UCP019083_VanZ"/>
    <property type="match status" value="1"/>
</dbReference>
<dbReference type="OrthoDB" id="291892at2"/>
<evidence type="ECO:0000313" key="4">
    <source>
        <dbReference type="Proteomes" id="UP000295504"/>
    </source>
</evidence>
<dbReference type="InterPro" id="IPR016747">
    <property type="entry name" value="Phosphotransbutyrylase"/>
</dbReference>
<dbReference type="NCBIfam" id="NF037970">
    <property type="entry name" value="vanZ_1"/>
    <property type="match status" value="1"/>
</dbReference>
<reference evidence="3 4" key="1">
    <citation type="submission" date="2019-03" db="EMBL/GenBank/DDBJ databases">
        <title>Genomic Encyclopedia of Type Strains, Phase IV (KMG-IV): sequencing the most valuable type-strain genomes for metagenomic binning, comparative biology and taxonomic classification.</title>
        <authorList>
            <person name="Goeker M."/>
        </authorList>
    </citation>
    <scope>NUCLEOTIDE SEQUENCE [LARGE SCALE GENOMIC DNA]</scope>
    <source>
        <strain evidence="3 4">DSM 100013</strain>
    </source>
</reference>
<evidence type="ECO:0000259" key="2">
    <source>
        <dbReference type="Pfam" id="PF04892"/>
    </source>
</evidence>
<feature type="transmembrane region" description="Helical" evidence="1">
    <location>
        <begin position="70"/>
        <end position="89"/>
    </location>
</feature>
<keyword evidence="1" id="KW-0812">Transmembrane</keyword>
<keyword evidence="1" id="KW-1133">Transmembrane helix</keyword>
<dbReference type="AlphaFoldDB" id="A0A4R2TIA7"/>
<evidence type="ECO:0000256" key="1">
    <source>
        <dbReference type="SAM" id="Phobius"/>
    </source>
</evidence>
<feature type="transmembrane region" description="Helical" evidence="1">
    <location>
        <begin position="6"/>
        <end position="22"/>
    </location>
</feature>
<evidence type="ECO:0000313" key="3">
    <source>
        <dbReference type="EMBL" id="TCQ02496.1"/>
    </source>
</evidence>
<sequence length="155" mass="18326">MKKILWWGFVIVWVMVIFYFSSRPGYISRDQSLKIAERVEDVAAVIEYRFELDILARYNLHNIVRKNAHIFNYFILSIIIIFALNHTGIEGIKKYTYTWLIGNLIAVLDELYQSFIPGRSGVLKDVFIDNIGIILGILLYFILVNIRNYRRKEFI</sequence>
<feature type="domain" description="VanZ-like" evidence="2">
    <location>
        <begin position="7"/>
        <end position="143"/>
    </location>
</feature>
<name>A0A4R2TIA7_9FIRM</name>
<keyword evidence="4" id="KW-1185">Reference proteome</keyword>
<organism evidence="3 4">
    <name type="scientific">Serpentinicella alkaliphila</name>
    <dbReference type="NCBI Taxonomy" id="1734049"/>
    <lineage>
        <taxon>Bacteria</taxon>
        <taxon>Bacillati</taxon>
        <taxon>Bacillota</taxon>
        <taxon>Clostridia</taxon>
        <taxon>Peptostreptococcales</taxon>
        <taxon>Natronincolaceae</taxon>
        <taxon>Serpentinicella</taxon>
    </lineage>
</organism>
<protein>
    <submittedName>
        <fullName evidence="3">VanZ family protein</fullName>
    </submittedName>
</protein>
<keyword evidence="1" id="KW-0472">Membrane</keyword>